<evidence type="ECO:0000313" key="2">
    <source>
        <dbReference type="EMBL" id="KAJ1970256.1"/>
    </source>
</evidence>
<keyword evidence="3" id="KW-1185">Reference proteome</keyword>
<protein>
    <submittedName>
        <fullName evidence="2">Uncharacterized protein</fullName>
    </submittedName>
</protein>
<proteinExistence type="predicted"/>
<accession>A0A9W8EAK1</accession>
<feature type="compositionally biased region" description="Polar residues" evidence="1">
    <location>
        <begin position="332"/>
        <end position="349"/>
    </location>
</feature>
<feature type="compositionally biased region" description="Polar residues" evidence="1">
    <location>
        <begin position="1"/>
        <end position="10"/>
    </location>
</feature>
<sequence>MTDANPTLNTNDDDWLYSPQSTAGKGRDSNASVDTSTWLQLSDDDIPDATDTFDKLKDPLPTVHRVSPDTPIQTTPMPSNGEPATMIQRFLRVRARRMSGAFESTRAPSPFSLASASTSEASYGDGSEDSRSDSGTLGTTDPPTWSSLRPAVLPSVSDALRENDVLYGQYVNHWHQVSTSGQSNGASSPMASERVLRNQLRLKPSDVARWTKETGRARSASGHSPRAAAPVITSWDSPPMVAHRHQGQTLASRQRSVSTSTPPIQRNKAMASPTGLRTRRSPPQNAARGARLLTPPRSPSCAERLARPLTSNIPHSSPQSNRQMPRPVSSLAYRNQDVSPRPRSTTLSPGQGRALVPLRPRTSSYIPRPVSAMDKRPTDSLKSDTHR</sequence>
<feature type="compositionally biased region" description="Basic and acidic residues" evidence="1">
    <location>
        <begin position="373"/>
        <end position="387"/>
    </location>
</feature>
<dbReference type="EMBL" id="JANBPY010000002">
    <property type="protein sequence ID" value="KAJ1970256.1"/>
    <property type="molecule type" value="Genomic_DNA"/>
</dbReference>
<organism evidence="2 3">
    <name type="scientific">Dispira parvispora</name>
    <dbReference type="NCBI Taxonomy" id="1520584"/>
    <lineage>
        <taxon>Eukaryota</taxon>
        <taxon>Fungi</taxon>
        <taxon>Fungi incertae sedis</taxon>
        <taxon>Zoopagomycota</taxon>
        <taxon>Kickxellomycotina</taxon>
        <taxon>Dimargaritomycetes</taxon>
        <taxon>Dimargaritales</taxon>
        <taxon>Dimargaritaceae</taxon>
        <taxon>Dispira</taxon>
    </lineage>
</organism>
<feature type="compositionally biased region" description="Polar residues" evidence="1">
    <location>
        <begin position="18"/>
        <end position="40"/>
    </location>
</feature>
<feature type="region of interest" description="Disordered" evidence="1">
    <location>
        <begin position="210"/>
        <end position="387"/>
    </location>
</feature>
<feature type="compositionally biased region" description="Polar residues" evidence="1">
    <location>
        <begin position="247"/>
        <end position="264"/>
    </location>
</feature>
<dbReference type="OrthoDB" id="5600493at2759"/>
<reference evidence="2" key="1">
    <citation type="submission" date="2022-07" db="EMBL/GenBank/DDBJ databases">
        <title>Phylogenomic reconstructions and comparative analyses of Kickxellomycotina fungi.</title>
        <authorList>
            <person name="Reynolds N.K."/>
            <person name="Stajich J.E."/>
            <person name="Barry K."/>
            <person name="Grigoriev I.V."/>
            <person name="Crous P."/>
            <person name="Smith M.E."/>
        </authorList>
    </citation>
    <scope>NUCLEOTIDE SEQUENCE</scope>
    <source>
        <strain evidence="2">RSA 1196</strain>
    </source>
</reference>
<dbReference type="AlphaFoldDB" id="A0A9W8EAK1"/>
<gene>
    <name evidence="2" type="ORF">IWQ62_000083</name>
</gene>
<evidence type="ECO:0000313" key="3">
    <source>
        <dbReference type="Proteomes" id="UP001150925"/>
    </source>
</evidence>
<feature type="region of interest" description="Disordered" evidence="1">
    <location>
        <begin position="101"/>
        <end position="150"/>
    </location>
</feature>
<feature type="compositionally biased region" description="Polar residues" evidence="1">
    <location>
        <begin position="112"/>
        <end position="121"/>
    </location>
</feature>
<feature type="compositionally biased region" description="Polar residues" evidence="1">
    <location>
        <begin position="136"/>
        <end position="147"/>
    </location>
</feature>
<evidence type="ECO:0000256" key="1">
    <source>
        <dbReference type="SAM" id="MobiDB-lite"/>
    </source>
</evidence>
<feature type="compositionally biased region" description="Polar residues" evidence="1">
    <location>
        <begin position="309"/>
        <end position="323"/>
    </location>
</feature>
<dbReference type="Proteomes" id="UP001150925">
    <property type="component" value="Unassembled WGS sequence"/>
</dbReference>
<name>A0A9W8EAK1_9FUNG</name>
<comment type="caution">
    <text evidence="2">The sequence shown here is derived from an EMBL/GenBank/DDBJ whole genome shotgun (WGS) entry which is preliminary data.</text>
</comment>
<feature type="region of interest" description="Disordered" evidence="1">
    <location>
        <begin position="1"/>
        <end position="83"/>
    </location>
</feature>